<comment type="caution">
    <text evidence="2">The sequence shown here is derived from an EMBL/GenBank/DDBJ whole genome shotgun (WGS) entry which is preliminary data.</text>
</comment>
<sequence length="103" mass="11585">MFQSFLPKRFWGDAILITTHIINRLPWYPSGQKGYKVFDLASKKVVVSRDGKFHESSFPYSPSFSKNDLVPIDHEPSVSLPNCLPCVPVNSDNEIAESEPVCS</sequence>
<gene>
    <name evidence="2" type="ORF">LIER_37885</name>
</gene>
<proteinExistence type="predicted"/>
<protein>
    <recommendedName>
        <fullName evidence="1">Retroviral polymerase SH3-like domain-containing protein</fullName>
    </recommendedName>
</protein>
<name>A0AAV3PUP6_LITER</name>
<dbReference type="Pfam" id="PF25597">
    <property type="entry name" value="SH3_retrovirus"/>
    <property type="match status" value="1"/>
</dbReference>
<organism evidence="2 3">
    <name type="scientific">Lithospermum erythrorhizon</name>
    <name type="common">Purple gromwell</name>
    <name type="synonym">Lithospermum officinale var. erythrorhizon</name>
    <dbReference type="NCBI Taxonomy" id="34254"/>
    <lineage>
        <taxon>Eukaryota</taxon>
        <taxon>Viridiplantae</taxon>
        <taxon>Streptophyta</taxon>
        <taxon>Embryophyta</taxon>
        <taxon>Tracheophyta</taxon>
        <taxon>Spermatophyta</taxon>
        <taxon>Magnoliopsida</taxon>
        <taxon>eudicotyledons</taxon>
        <taxon>Gunneridae</taxon>
        <taxon>Pentapetalae</taxon>
        <taxon>asterids</taxon>
        <taxon>lamiids</taxon>
        <taxon>Boraginales</taxon>
        <taxon>Boraginaceae</taxon>
        <taxon>Boraginoideae</taxon>
        <taxon>Lithospermeae</taxon>
        <taxon>Lithospermum</taxon>
    </lineage>
</organism>
<dbReference type="InterPro" id="IPR057670">
    <property type="entry name" value="SH3_retrovirus"/>
</dbReference>
<reference evidence="2 3" key="1">
    <citation type="submission" date="2024-01" db="EMBL/GenBank/DDBJ databases">
        <title>The complete chloroplast genome sequence of Lithospermum erythrorhizon: insights into the phylogenetic relationship among Boraginaceae species and the maternal lineages of purple gromwells.</title>
        <authorList>
            <person name="Okada T."/>
            <person name="Watanabe K."/>
        </authorList>
    </citation>
    <scope>NUCLEOTIDE SEQUENCE [LARGE SCALE GENOMIC DNA]</scope>
</reference>
<keyword evidence="3" id="KW-1185">Reference proteome</keyword>
<evidence type="ECO:0000313" key="3">
    <source>
        <dbReference type="Proteomes" id="UP001454036"/>
    </source>
</evidence>
<accession>A0AAV3PUP6</accession>
<dbReference type="Proteomes" id="UP001454036">
    <property type="component" value="Unassembled WGS sequence"/>
</dbReference>
<evidence type="ECO:0000259" key="1">
    <source>
        <dbReference type="Pfam" id="PF25597"/>
    </source>
</evidence>
<evidence type="ECO:0000313" key="2">
    <source>
        <dbReference type="EMBL" id="GAA0154446.1"/>
    </source>
</evidence>
<feature type="domain" description="Retroviral polymerase SH3-like" evidence="1">
    <location>
        <begin position="28"/>
        <end position="63"/>
    </location>
</feature>
<dbReference type="EMBL" id="BAABME010018615">
    <property type="protein sequence ID" value="GAA0154446.1"/>
    <property type="molecule type" value="Genomic_DNA"/>
</dbReference>
<dbReference type="AlphaFoldDB" id="A0AAV3PUP6"/>